<feature type="compositionally biased region" description="Low complexity" evidence="1">
    <location>
        <begin position="67"/>
        <end position="78"/>
    </location>
</feature>
<dbReference type="Proteomes" id="UP000829194">
    <property type="component" value="Chromosome"/>
</dbReference>
<proteinExistence type="predicted"/>
<reference evidence="2 3" key="1">
    <citation type="submission" date="2022-03" db="EMBL/GenBank/DDBJ databases">
        <title>Complete genome sequence of Lysobacter capsici VKM B-2533 and Lysobacter gummosus 10.1.1, promising sources of lytic agents.</title>
        <authorList>
            <person name="Tarlachkov S.V."/>
            <person name="Kudryakova I.V."/>
            <person name="Afoshin A.S."/>
            <person name="Leontyevskaya E.A."/>
            <person name="Leontyevskaya N.V."/>
        </authorList>
    </citation>
    <scope>NUCLEOTIDE SEQUENCE [LARGE SCALE GENOMIC DNA]</scope>
    <source>
        <strain evidence="2 3">10.1.1</strain>
    </source>
</reference>
<gene>
    <name evidence="2" type="ORF">MOV92_12885</name>
</gene>
<protein>
    <submittedName>
        <fullName evidence="2">Uncharacterized protein</fullName>
    </submittedName>
</protein>
<dbReference type="RefSeq" id="WP_057943157.1">
    <property type="nucleotide sequence ID" value="NZ_CP011131.1"/>
</dbReference>
<dbReference type="EMBL" id="CP093547">
    <property type="protein sequence ID" value="UNP27429.1"/>
    <property type="molecule type" value="Genomic_DNA"/>
</dbReference>
<evidence type="ECO:0000256" key="1">
    <source>
        <dbReference type="SAM" id="MobiDB-lite"/>
    </source>
</evidence>
<keyword evidence="3" id="KW-1185">Reference proteome</keyword>
<name>A0ABY3X7H3_9GAMM</name>
<evidence type="ECO:0000313" key="2">
    <source>
        <dbReference type="EMBL" id="UNP27429.1"/>
    </source>
</evidence>
<accession>A0ABY3X7H3</accession>
<organism evidence="2 3">
    <name type="scientific">Lysobacter gummosus</name>
    <dbReference type="NCBI Taxonomy" id="262324"/>
    <lineage>
        <taxon>Bacteria</taxon>
        <taxon>Pseudomonadati</taxon>
        <taxon>Pseudomonadota</taxon>
        <taxon>Gammaproteobacteria</taxon>
        <taxon>Lysobacterales</taxon>
        <taxon>Lysobacteraceae</taxon>
        <taxon>Lysobacter</taxon>
    </lineage>
</organism>
<evidence type="ECO:0000313" key="3">
    <source>
        <dbReference type="Proteomes" id="UP000829194"/>
    </source>
</evidence>
<feature type="region of interest" description="Disordered" evidence="1">
    <location>
        <begin position="67"/>
        <end position="93"/>
    </location>
</feature>
<sequence>MNEYRHHIQTRGHYQIVALTRDSEYEQDDVYAYAIMSSAGVKLHQEVTLSEAQIWLDDRILKDLLDSSDVSPDMMSPSRRAERSGLRSGRKRS</sequence>